<dbReference type="GO" id="GO:0046983">
    <property type="term" value="F:protein dimerization activity"/>
    <property type="evidence" value="ECO:0007669"/>
    <property type="project" value="InterPro"/>
</dbReference>
<dbReference type="InterPro" id="IPR011712">
    <property type="entry name" value="Sig_transdc_His_kin_sub3_dim/P"/>
</dbReference>
<evidence type="ECO:0000256" key="11">
    <source>
        <dbReference type="ARBA" id="ARBA00023004"/>
    </source>
</evidence>
<dbReference type="Gene3D" id="2.60.40.10">
    <property type="entry name" value="Immunoglobulins"/>
    <property type="match status" value="1"/>
</dbReference>
<dbReference type="InterPro" id="IPR036890">
    <property type="entry name" value="HATPase_C_sf"/>
</dbReference>
<evidence type="ECO:0000256" key="5">
    <source>
        <dbReference type="ARBA" id="ARBA00017322"/>
    </source>
</evidence>
<reference evidence="18 19" key="1">
    <citation type="submission" date="2019-08" db="EMBL/GenBank/DDBJ databases">
        <title>Lewinella sp. strain SSH13 Genome sequencing and assembly.</title>
        <authorList>
            <person name="Kim I."/>
        </authorList>
    </citation>
    <scope>NUCLEOTIDE SEQUENCE [LARGE SCALE GENOMIC DNA]</scope>
    <source>
        <strain evidence="18 19">SSH13</strain>
    </source>
</reference>
<proteinExistence type="predicted"/>
<organism evidence="18 19">
    <name type="scientific">Neolewinella aurantiaca</name>
    <dbReference type="NCBI Taxonomy" id="2602767"/>
    <lineage>
        <taxon>Bacteria</taxon>
        <taxon>Pseudomonadati</taxon>
        <taxon>Bacteroidota</taxon>
        <taxon>Saprospiria</taxon>
        <taxon>Saprospirales</taxon>
        <taxon>Lewinellaceae</taxon>
        <taxon>Neolewinella</taxon>
    </lineage>
</organism>
<evidence type="ECO:0000256" key="7">
    <source>
        <dbReference type="ARBA" id="ARBA00022490"/>
    </source>
</evidence>
<evidence type="ECO:0000313" key="18">
    <source>
        <dbReference type="EMBL" id="TXF90284.1"/>
    </source>
</evidence>
<dbReference type="GO" id="GO:0005737">
    <property type="term" value="C:cytoplasm"/>
    <property type="evidence" value="ECO:0007669"/>
    <property type="project" value="UniProtKB-SubCell"/>
</dbReference>
<dbReference type="GO" id="GO:0046872">
    <property type="term" value="F:metal ion binding"/>
    <property type="evidence" value="ECO:0007669"/>
    <property type="project" value="UniProtKB-KW"/>
</dbReference>
<keyword evidence="11" id="KW-0408">Iron</keyword>
<evidence type="ECO:0000313" key="19">
    <source>
        <dbReference type="Proteomes" id="UP000321907"/>
    </source>
</evidence>
<dbReference type="Gene3D" id="1.20.5.1930">
    <property type="match status" value="1"/>
</dbReference>
<dbReference type="SMART" id="SM00387">
    <property type="entry name" value="HATPase_c"/>
    <property type="match status" value="1"/>
</dbReference>
<protein>
    <recommendedName>
        <fullName evidence="5">Oxygen sensor histidine kinase NreB</fullName>
        <ecNumber evidence="4">2.7.13.3</ecNumber>
    </recommendedName>
    <alternativeName>
        <fullName evidence="15">Nitrogen regulation protein B</fullName>
    </alternativeName>
</protein>
<evidence type="ECO:0000256" key="8">
    <source>
        <dbReference type="ARBA" id="ARBA00022679"/>
    </source>
</evidence>
<evidence type="ECO:0000256" key="3">
    <source>
        <dbReference type="ARBA" id="ARBA00004496"/>
    </source>
</evidence>
<dbReference type="Pfam" id="PF07730">
    <property type="entry name" value="HisKA_3"/>
    <property type="match status" value="1"/>
</dbReference>
<keyword evidence="8" id="KW-0808">Transferase</keyword>
<evidence type="ECO:0000256" key="15">
    <source>
        <dbReference type="ARBA" id="ARBA00030800"/>
    </source>
</evidence>
<dbReference type="Proteomes" id="UP000321907">
    <property type="component" value="Unassembled WGS sequence"/>
</dbReference>
<dbReference type="Pfam" id="PF02518">
    <property type="entry name" value="HATPase_c"/>
    <property type="match status" value="1"/>
</dbReference>
<comment type="catalytic activity">
    <reaction evidence="1">
        <text>ATP + protein L-histidine = ADP + protein N-phospho-L-histidine.</text>
        <dbReference type="EC" id="2.7.13.3"/>
    </reaction>
</comment>
<dbReference type="InterPro" id="IPR003594">
    <property type="entry name" value="HATPase_dom"/>
</dbReference>
<comment type="subcellular location">
    <subcellularLocation>
        <location evidence="3">Cytoplasm</location>
    </subcellularLocation>
</comment>
<dbReference type="PRINTS" id="PR00344">
    <property type="entry name" value="BCTRLSENSOR"/>
</dbReference>
<dbReference type="EC" id="2.7.13.3" evidence="4"/>
<dbReference type="Gene3D" id="3.30.565.10">
    <property type="entry name" value="Histidine kinase-like ATPase, C-terminal domain"/>
    <property type="match status" value="1"/>
</dbReference>
<keyword evidence="16" id="KW-1133">Transmembrane helix</keyword>
<dbReference type="InterPro" id="IPR015943">
    <property type="entry name" value="WD40/YVTN_repeat-like_dom_sf"/>
</dbReference>
<dbReference type="EMBL" id="VOXD01000008">
    <property type="protein sequence ID" value="TXF90284.1"/>
    <property type="molecule type" value="Genomic_DNA"/>
</dbReference>
<dbReference type="AlphaFoldDB" id="A0A5C7FGB2"/>
<keyword evidence="10" id="KW-0418">Kinase</keyword>
<evidence type="ECO:0000256" key="2">
    <source>
        <dbReference type="ARBA" id="ARBA00001966"/>
    </source>
</evidence>
<comment type="caution">
    <text evidence="18">The sequence shown here is derived from an EMBL/GenBank/DDBJ whole genome shotgun (WGS) entry which is preliminary data.</text>
</comment>
<evidence type="ECO:0000256" key="9">
    <source>
        <dbReference type="ARBA" id="ARBA00022723"/>
    </source>
</evidence>
<dbReference type="Gene3D" id="2.130.10.10">
    <property type="entry name" value="YVTN repeat-like/Quinoprotein amine dehydrogenase"/>
    <property type="match status" value="3"/>
</dbReference>
<dbReference type="CDD" id="cd16917">
    <property type="entry name" value="HATPase_UhpB-NarQ-NarX-like"/>
    <property type="match status" value="1"/>
</dbReference>
<keyword evidence="16" id="KW-0812">Transmembrane</keyword>
<keyword evidence="16" id="KW-0472">Membrane</keyword>
<evidence type="ECO:0000256" key="1">
    <source>
        <dbReference type="ARBA" id="ARBA00000085"/>
    </source>
</evidence>
<feature type="domain" description="Histidine kinase" evidence="17">
    <location>
        <begin position="798"/>
        <end position="990"/>
    </location>
</feature>
<evidence type="ECO:0000256" key="12">
    <source>
        <dbReference type="ARBA" id="ARBA00023012"/>
    </source>
</evidence>
<name>A0A5C7FGB2_9BACT</name>
<dbReference type="GO" id="GO:0016020">
    <property type="term" value="C:membrane"/>
    <property type="evidence" value="ECO:0007669"/>
    <property type="project" value="InterPro"/>
</dbReference>
<keyword evidence="13" id="KW-0411">Iron-sulfur</keyword>
<dbReference type="PANTHER" id="PTHR24421">
    <property type="entry name" value="NITRATE/NITRITE SENSOR PROTEIN NARX-RELATED"/>
    <property type="match status" value="1"/>
</dbReference>
<comment type="function">
    <text evidence="14">Member of the two-component regulatory system NreB/NreC involved in the control of dissimilatory nitrate/nitrite reduction in response to oxygen. NreB functions as a direct oxygen sensor histidine kinase which is autophosphorylated, in the absence of oxygen, probably at the conserved histidine residue, and transfers its phosphate group probably to a conserved aspartate residue of NreC. NreB/NreC activates the expression of the nitrate (narGHJI) and nitrite (nir) reductase operons, as well as the putative nitrate transporter gene narT.</text>
</comment>
<evidence type="ECO:0000256" key="13">
    <source>
        <dbReference type="ARBA" id="ARBA00023014"/>
    </source>
</evidence>
<sequence length="990" mass="109571">MAAGSRTYLPYLVLLLTSFGVSGQYLVHSIGEDVLPEVESLHYLSQTPDGRYWATSGNSIIRFDGASGQLFPIHDPAKSLQIGEYPQSPLMPAPDGRLWISTYQGLHVFDPGEETFLSYQLMDGGQVLNQNYRLLRIDSLTGEAFLRAGNYLWSYDTHTGAYRKAAGPTQGTMFVPLHDEAWAAVRYDDTLEVFHQLPGGGTYEREDVVLPHRLLALARDDDNSLWLATDPGLGHLKLPTSTSDLCFRLAAPMPGTKAVMPHADGSVWCIARNTGIFRFDPALGEVTDVISVADGLSGAAPQHLTQDHQGRIWAAQYGKGFDVISKQPDNFTVLQLAHDKPISDLHTPDGQDVLVSDRRGRIQRFAGATRAQPAITDIPSQRNGDHRAGRLRFNSSGQEVWLGNQRQIGRYDFKRGDFVWYDRPPELISDLYRSSDGLLVVLSQKGVMSVKFTADGLRLQPLLPFPPSDGMRYTGLFGLTDSTFLVWERGSEIWPCTVSNGSVTIAARLPVSGRVNAALQWNDKTLLGTNSGLLEVGKDTVVTVLSQDPQGNPLRIMSMITDQESGDLWFGTSNGLVRYTPGTNEQIHFGAAEGLPEKGFLPADPVQLNDGTIWMATKSGIVRFHPDALSVPEQPLTPYVAGLWVNDIAQTRELTGQQLSRVERGYQQNSLYFRLGLIGLLPHGDGMVEYQLRDYDLAPIRVARNEVIRYPRLPAGEYQLQLTAIGSRGERSETTTVEVVINPPFWETIWFRVSVLLALALGAMIVYSELLRRERRKQNERREREALVNAERDRIAGEVHDDLGGQLSSIMFLSEELLMTEAAPTLAYELGRINELSQHSLHNIRDIIFALDNRRATVADLCEQIETAGQEFFRDHHLAFSFNGHCTRGERPLNSRQKRNLFSIVREAWHNTIKHAQANKVTMSFGCEEQILTIIIADDGRGLTADNAAKSTGGYGLGNIKNKAEAIGGTLTISSQTGAGTTITLRLPLG</sequence>
<dbReference type="InterPro" id="IPR005467">
    <property type="entry name" value="His_kinase_dom"/>
</dbReference>
<keyword evidence="6" id="KW-0004">4Fe-4S</keyword>
<dbReference type="SUPFAM" id="SSF101898">
    <property type="entry name" value="NHL repeat"/>
    <property type="match status" value="1"/>
</dbReference>
<dbReference type="PROSITE" id="PS50109">
    <property type="entry name" value="HIS_KIN"/>
    <property type="match status" value="1"/>
</dbReference>
<dbReference type="GO" id="GO:0051539">
    <property type="term" value="F:4 iron, 4 sulfur cluster binding"/>
    <property type="evidence" value="ECO:0007669"/>
    <property type="project" value="UniProtKB-KW"/>
</dbReference>
<gene>
    <name evidence="18" type="ORF">FUA23_07125</name>
</gene>
<keyword evidence="19" id="KW-1185">Reference proteome</keyword>
<dbReference type="InterPro" id="IPR050482">
    <property type="entry name" value="Sensor_HK_TwoCompSys"/>
</dbReference>
<evidence type="ECO:0000259" key="17">
    <source>
        <dbReference type="PROSITE" id="PS50109"/>
    </source>
</evidence>
<accession>A0A5C7FGB2</accession>
<feature type="transmembrane region" description="Helical" evidence="16">
    <location>
        <begin position="749"/>
        <end position="767"/>
    </location>
</feature>
<evidence type="ECO:0000256" key="6">
    <source>
        <dbReference type="ARBA" id="ARBA00022485"/>
    </source>
</evidence>
<dbReference type="GO" id="GO:0000155">
    <property type="term" value="F:phosphorelay sensor kinase activity"/>
    <property type="evidence" value="ECO:0007669"/>
    <property type="project" value="InterPro"/>
</dbReference>
<comment type="cofactor">
    <cofactor evidence="2">
        <name>[4Fe-4S] cluster</name>
        <dbReference type="ChEBI" id="CHEBI:49883"/>
    </cofactor>
</comment>
<dbReference type="InterPro" id="IPR004358">
    <property type="entry name" value="Sig_transdc_His_kin-like_C"/>
</dbReference>
<dbReference type="SUPFAM" id="SSF55874">
    <property type="entry name" value="ATPase domain of HSP90 chaperone/DNA topoisomerase II/histidine kinase"/>
    <property type="match status" value="1"/>
</dbReference>
<keyword evidence="9" id="KW-0479">Metal-binding</keyword>
<dbReference type="SUPFAM" id="SSF63829">
    <property type="entry name" value="Calcium-dependent phosphotriesterase"/>
    <property type="match status" value="1"/>
</dbReference>
<keyword evidence="12" id="KW-0902">Two-component regulatory system</keyword>
<dbReference type="OrthoDB" id="9778366at2"/>
<evidence type="ECO:0000256" key="4">
    <source>
        <dbReference type="ARBA" id="ARBA00012438"/>
    </source>
</evidence>
<evidence type="ECO:0000256" key="10">
    <source>
        <dbReference type="ARBA" id="ARBA00022777"/>
    </source>
</evidence>
<keyword evidence="7" id="KW-0963">Cytoplasm</keyword>
<dbReference type="RefSeq" id="WP_147930041.1">
    <property type="nucleotide sequence ID" value="NZ_VOXD01000008.1"/>
</dbReference>
<evidence type="ECO:0000256" key="14">
    <source>
        <dbReference type="ARBA" id="ARBA00024827"/>
    </source>
</evidence>
<evidence type="ECO:0000256" key="16">
    <source>
        <dbReference type="SAM" id="Phobius"/>
    </source>
</evidence>
<dbReference type="InterPro" id="IPR013783">
    <property type="entry name" value="Ig-like_fold"/>
</dbReference>